<feature type="chain" id="PRO_5008535827" evidence="2">
    <location>
        <begin position="26"/>
        <end position="427"/>
    </location>
</feature>
<evidence type="ECO:0000256" key="2">
    <source>
        <dbReference type="SAM" id="SignalP"/>
    </source>
</evidence>
<dbReference type="RefSeq" id="WP_099509862.1">
    <property type="nucleotide sequence ID" value="NZ_CP016616.1"/>
</dbReference>
<accession>A0A1B2EFY1</accession>
<dbReference type="Pfam" id="PF01547">
    <property type="entry name" value="SBP_bac_1"/>
    <property type="match status" value="1"/>
</dbReference>
<name>A0A1B2EFY1_9HYPH</name>
<organism evidence="3">
    <name type="scientific">Microvirga ossetica</name>
    <dbReference type="NCBI Taxonomy" id="1882682"/>
    <lineage>
        <taxon>Bacteria</taxon>
        <taxon>Pseudomonadati</taxon>
        <taxon>Pseudomonadota</taxon>
        <taxon>Alphaproteobacteria</taxon>
        <taxon>Hyphomicrobiales</taxon>
        <taxon>Methylobacteriaceae</taxon>
        <taxon>Microvirga</taxon>
    </lineage>
</organism>
<dbReference type="SUPFAM" id="SSF53850">
    <property type="entry name" value="Periplasmic binding protein-like II"/>
    <property type="match status" value="1"/>
</dbReference>
<dbReference type="Gene3D" id="3.40.190.10">
    <property type="entry name" value="Periplasmic binding protein-like II"/>
    <property type="match status" value="1"/>
</dbReference>
<protein>
    <submittedName>
        <fullName evidence="3">ABC transporter substrate-binding protein</fullName>
    </submittedName>
</protein>
<evidence type="ECO:0000313" key="3">
    <source>
        <dbReference type="EMBL" id="ANY78849.1"/>
    </source>
</evidence>
<dbReference type="AlphaFoldDB" id="A0A1B2EFY1"/>
<dbReference type="KEGG" id="moc:BB934_12000"/>
<dbReference type="OrthoDB" id="23936at2"/>
<sequence>MTHPVSLRAIVAAAALFGGMTVAQAQETIFYSTQLRPIEEATKVRDVLLKGIPGKVTYVVDEPPAFAVRMKAETQAGKRTASVVGALHGELQPHVPADLQPVDDVAAKLTDRGIPASLMDLGKLGTGQQQYIPWMQATYVMVANKQALQYLPAGADVNSLTYAQLQQWGKNIVDKTGQRRLGFPAGPTGLLPRFFQGYFYPSFTGGVVTTFKSADAEAGWNALKDLWAVSNPNSTNYNFMQEPLLAGEVWIAWDHIARVKEALTLQPDQFVAFPAPAGPKGRGYMPVIAGLAIPKDAPNRAGAVAVIEHMTKPATQLATAAEVGFFPVVKAELPTDLAPGIKALAGAVAATQNAKDALVSLLPVGLGAKGGEFNKVYMDSFQRIVLRNEPVKDVLEAQAKTLDTLMKDTGAPCWAPDKPSQGACAVQ</sequence>
<dbReference type="EMBL" id="CP016616">
    <property type="protein sequence ID" value="ANY78849.1"/>
    <property type="molecule type" value="Genomic_DNA"/>
</dbReference>
<keyword evidence="1" id="KW-0574">Periplasm</keyword>
<gene>
    <name evidence="3" type="ORF">BB934_12000</name>
</gene>
<dbReference type="InterPro" id="IPR006059">
    <property type="entry name" value="SBP"/>
</dbReference>
<keyword evidence="2" id="KW-0732">Signal</keyword>
<evidence type="ECO:0000256" key="1">
    <source>
        <dbReference type="ARBA" id="ARBA00022764"/>
    </source>
</evidence>
<proteinExistence type="predicted"/>
<reference evidence="3" key="1">
    <citation type="submission" date="2016-07" db="EMBL/GenBank/DDBJ databases">
        <title>Microvirga ossetica sp. nov. a new species of rhizobia isolated from root nodules of the legume species Vicia alpestris Steven originated from North Ossetia region in the Caucasus.</title>
        <authorList>
            <person name="Safronova V.I."/>
            <person name="Kuznetsova I.G."/>
            <person name="Sazanova A.L."/>
            <person name="Belimov A."/>
            <person name="Andronov E."/>
            <person name="Osledkin Y.S."/>
            <person name="Onishchuk O.P."/>
            <person name="Kurchak O.N."/>
            <person name="Shaposhnikov A.I."/>
            <person name="Willems A."/>
            <person name="Tikhonovich I.A."/>
        </authorList>
    </citation>
    <scope>NUCLEOTIDE SEQUENCE [LARGE SCALE GENOMIC DNA]</scope>
    <source>
        <strain evidence="3">V5/3M</strain>
    </source>
</reference>
<feature type="signal peptide" evidence="2">
    <location>
        <begin position="1"/>
        <end position="25"/>
    </location>
</feature>